<dbReference type="Pfam" id="PF13692">
    <property type="entry name" value="Glyco_trans_1_4"/>
    <property type="match status" value="1"/>
</dbReference>
<gene>
    <name evidence="4" type="ORF">ENT08_00630</name>
</gene>
<feature type="region of interest" description="Disordered" evidence="3">
    <location>
        <begin position="1"/>
        <end position="24"/>
    </location>
</feature>
<dbReference type="SUPFAM" id="SSF53756">
    <property type="entry name" value="UDP-Glycosyltransferase/glycogen phosphorylase"/>
    <property type="match status" value="1"/>
</dbReference>
<dbReference type="PANTHER" id="PTHR12526:SF510">
    <property type="entry name" value="D-INOSITOL 3-PHOSPHATE GLYCOSYLTRANSFERASE"/>
    <property type="match status" value="1"/>
</dbReference>
<sequence length="110" mass="11676">MPMPQAIGVSSESWHPTPSRRASRAVAATRVGGIPEVITDGDTGLLVPPRDPDALAGALVRLCRDAALRENLGRRGREVAAARHSLEGMADQVEGLYAEILAEKLKGVVR</sequence>
<dbReference type="GO" id="GO:0016757">
    <property type="term" value="F:glycosyltransferase activity"/>
    <property type="evidence" value="ECO:0007669"/>
    <property type="project" value="UniProtKB-KW"/>
</dbReference>
<reference evidence="4" key="1">
    <citation type="journal article" date="2020" name="mSystems">
        <title>Genome- and Community-Level Interaction Insights into Carbon Utilization and Element Cycling Functions of Hydrothermarchaeota in Hydrothermal Sediment.</title>
        <authorList>
            <person name="Zhou Z."/>
            <person name="Liu Y."/>
            <person name="Xu W."/>
            <person name="Pan J."/>
            <person name="Luo Z.H."/>
            <person name="Li M."/>
        </authorList>
    </citation>
    <scope>NUCLEOTIDE SEQUENCE [LARGE SCALE GENOMIC DNA]</scope>
    <source>
        <strain evidence="4">SpSt-548</strain>
    </source>
</reference>
<keyword evidence="1" id="KW-0328">Glycosyltransferase</keyword>
<keyword evidence="2 4" id="KW-0808">Transferase</keyword>
<name>A0A7V4LBW7_9BACT</name>
<evidence type="ECO:0000313" key="4">
    <source>
        <dbReference type="EMBL" id="HGS04246.1"/>
    </source>
</evidence>
<accession>A0A7V4LBW7</accession>
<dbReference type="Gene3D" id="3.40.50.2000">
    <property type="entry name" value="Glycogen Phosphorylase B"/>
    <property type="match status" value="2"/>
</dbReference>
<dbReference type="CDD" id="cd03801">
    <property type="entry name" value="GT4_PimA-like"/>
    <property type="match status" value="1"/>
</dbReference>
<proteinExistence type="predicted"/>
<evidence type="ECO:0000256" key="1">
    <source>
        <dbReference type="ARBA" id="ARBA00022676"/>
    </source>
</evidence>
<organism evidence="4">
    <name type="scientific">Desulfobacca acetoxidans</name>
    <dbReference type="NCBI Taxonomy" id="60893"/>
    <lineage>
        <taxon>Bacteria</taxon>
        <taxon>Pseudomonadati</taxon>
        <taxon>Thermodesulfobacteriota</taxon>
        <taxon>Desulfobaccia</taxon>
        <taxon>Desulfobaccales</taxon>
        <taxon>Desulfobaccaceae</taxon>
        <taxon>Desulfobacca</taxon>
    </lineage>
</organism>
<dbReference type="AlphaFoldDB" id="A0A7V4LBW7"/>
<evidence type="ECO:0000256" key="3">
    <source>
        <dbReference type="SAM" id="MobiDB-lite"/>
    </source>
</evidence>
<protein>
    <submittedName>
        <fullName evidence="4">Glycosyltransferase</fullName>
    </submittedName>
</protein>
<dbReference type="EMBL" id="DSXI01000038">
    <property type="protein sequence ID" value="HGS04246.1"/>
    <property type="molecule type" value="Genomic_DNA"/>
</dbReference>
<evidence type="ECO:0000256" key="2">
    <source>
        <dbReference type="ARBA" id="ARBA00022679"/>
    </source>
</evidence>
<comment type="caution">
    <text evidence="4">The sequence shown here is derived from an EMBL/GenBank/DDBJ whole genome shotgun (WGS) entry which is preliminary data.</text>
</comment>
<dbReference type="PANTHER" id="PTHR12526">
    <property type="entry name" value="GLYCOSYLTRANSFERASE"/>
    <property type="match status" value="1"/>
</dbReference>